<organism evidence="7 8">
    <name type="scientific">Somion occarium</name>
    <dbReference type="NCBI Taxonomy" id="3059160"/>
    <lineage>
        <taxon>Eukaryota</taxon>
        <taxon>Fungi</taxon>
        <taxon>Dikarya</taxon>
        <taxon>Basidiomycota</taxon>
        <taxon>Agaricomycotina</taxon>
        <taxon>Agaricomycetes</taxon>
        <taxon>Polyporales</taxon>
        <taxon>Cerrenaceae</taxon>
        <taxon>Somion</taxon>
    </lineage>
</organism>
<dbReference type="InterPro" id="IPR050869">
    <property type="entry name" value="H3K4_H4K5_MeTrfase"/>
</dbReference>
<feature type="domain" description="SET" evidence="5">
    <location>
        <begin position="144"/>
        <end position="252"/>
    </location>
</feature>
<evidence type="ECO:0000256" key="1">
    <source>
        <dbReference type="ARBA" id="ARBA00022723"/>
    </source>
</evidence>
<feature type="domain" description="MYND-type" evidence="6">
    <location>
        <begin position="53"/>
        <end position="95"/>
    </location>
</feature>
<name>A0ABP1DZC4_9APHY</name>
<dbReference type="Proteomes" id="UP001497453">
    <property type="component" value="Chromosome 7"/>
</dbReference>
<dbReference type="PANTHER" id="PTHR12197">
    <property type="entry name" value="HISTONE-LYSINE N-METHYLTRANSFERASE SMYD"/>
    <property type="match status" value="1"/>
</dbReference>
<protein>
    <recommendedName>
        <fullName evidence="9">SET domain-containing protein</fullName>
    </recommendedName>
</protein>
<evidence type="ECO:0000313" key="8">
    <source>
        <dbReference type="Proteomes" id="UP001497453"/>
    </source>
</evidence>
<dbReference type="InterPro" id="IPR002893">
    <property type="entry name" value="Znf_MYND"/>
</dbReference>
<dbReference type="PROSITE" id="PS50865">
    <property type="entry name" value="ZF_MYND_2"/>
    <property type="match status" value="1"/>
</dbReference>
<gene>
    <name evidence="7" type="ORF">GFSPODELE1_LOCUS9179</name>
</gene>
<evidence type="ECO:0000256" key="4">
    <source>
        <dbReference type="PROSITE-ProRule" id="PRU00134"/>
    </source>
</evidence>
<accession>A0ABP1DZC4</accession>
<dbReference type="EMBL" id="OZ037950">
    <property type="protein sequence ID" value="CAL1713171.1"/>
    <property type="molecule type" value="Genomic_DNA"/>
</dbReference>
<dbReference type="SUPFAM" id="SSF82199">
    <property type="entry name" value="SET domain"/>
    <property type="match status" value="1"/>
</dbReference>
<evidence type="ECO:0000259" key="6">
    <source>
        <dbReference type="PROSITE" id="PS50865"/>
    </source>
</evidence>
<dbReference type="InterPro" id="IPR046341">
    <property type="entry name" value="SET_dom_sf"/>
</dbReference>
<keyword evidence="3" id="KW-0862">Zinc</keyword>
<evidence type="ECO:0008006" key="9">
    <source>
        <dbReference type="Google" id="ProtNLM"/>
    </source>
</evidence>
<evidence type="ECO:0000256" key="2">
    <source>
        <dbReference type="ARBA" id="ARBA00022771"/>
    </source>
</evidence>
<evidence type="ECO:0000259" key="5">
    <source>
        <dbReference type="PROSITE" id="PS50280"/>
    </source>
</evidence>
<keyword evidence="2 4" id="KW-0863">Zinc-finger</keyword>
<dbReference type="Pfam" id="PF00856">
    <property type="entry name" value="SET"/>
    <property type="match status" value="1"/>
</dbReference>
<keyword evidence="1" id="KW-0479">Metal-binding</keyword>
<dbReference type="CDD" id="cd20071">
    <property type="entry name" value="SET_SMYD"/>
    <property type="match status" value="1"/>
</dbReference>
<reference evidence="8" key="1">
    <citation type="submission" date="2024-04" db="EMBL/GenBank/DDBJ databases">
        <authorList>
            <person name="Shaw F."/>
            <person name="Minotto A."/>
        </authorList>
    </citation>
    <scope>NUCLEOTIDE SEQUENCE [LARGE SCALE GENOMIC DNA]</scope>
</reference>
<dbReference type="InterPro" id="IPR001214">
    <property type="entry name" value="SET_dom"/>
</dbReference>
<evidence type="ECO:0000256" key="3">
    <source>
        <dbReference type="ARBA" id="ARBA00022833"/>
    </source>
</evidence>
<dbReference type="Gene3D" id="6.10.140.2220">
    <property type="match status" value="1"/>
</dbReference>
<dbReference type="Pfam" id="PF01753">
    <property type="entry name" value="zf-MYND"/>
    <property type="match status" value="1"/>
</dbReference>
<keyword evidence="8" id="KW-1185">Reference proteome</keyword>
<proteinExistence type="predicted"/>
<dbReference type="Gene3D" id="2.170.270.10">
    <property type="entry name" value="SET domain"/>
    <property type="match status" value="1"/>
</dbReference>
<dbReference type="Gene3D" id="1.10.220.160">
    <property type="match status" value="1"/>
</dbReference>
<dbReference type="PROSITE" id="PS01360">
    <property type="entry name" value="ZF_MYND_1"/>
    <property type="match status" value="1"/>
</dbReference>
<dbReference type="SUPFAM" id="SSF144232">
    <property type="entry name" value="HIT/MYND zinc finger-like"/>
    <property type="match status" value="1"/>
</dbReference>
<evidence type="ECO:0000313" key="7">
    <source>
        <dbReference type="EMBL" id="CAL1713171.1"/>
    </source>
</evidence>
<dbReference type="PROSITE" id="PS50280">
    <property type="entry name" value="SET"/>
    <property type="match status" value="1"/>
</dbReference>
<dbReference type="PANTHER" id="PTHR12197:SF251">
    <property type="entry name" value="EG:BACR7C10.4 PROTEIN"/>
    <property type="match status" value="1"/>
</dbReference>
<sequence length="451" mass="50592">MDDSETMRYIRLSDHPFARNQATASQPIHPGQVIFATLPLTTALLPSTEGQRCDNCHCLANDRVALLKCSGCASFWYCGVNCQITHWKAHHRRICKAYNRYTISSGYQALPVNEKVDAMLLSQLLVQVFPKDDFSLPPLAGNDPLVSVFFDLLQGPTHANIPGLCRTSKSADVPQHIARECFSRFGNNNFVLHSHLNTFAHGVYPLASRLFNHSCIPNCVVKYRITRGEPVKMEIVSLHEIAAGEEITIPYLDPALPYETRQNALQANYGFRCACLLCTFEKRIHPIPSLPQNTEEFAALTKQLQTFTEDEDETQDVPLMLSMPAQLYPLLNESYLPELSEQFSHSSHEGEYETALLTGRNLLALYKVLYHRNFPQIGMHALELAKTAWNAVVTAGPDTPPSQLQRFEEQAISSLTTARRVLQNYGPEGDEGGPLEEILVLQELLEEGRKP</sequence>